<evidence type="ECO:0000313" key="2">
    <source>
        <dbReference type="EMBL" id="CAL1166978.1"/>
    </source>
</evidence>
<feature type="non-terminal residue" evidence="1">
    <location>
        <position position="98"/>
    </location>
</feature>
<evidence type="ECO:0000313" key="1">
    <source>
        <dbReference type="EMBL" id="CAI4013603.1"/>
    </source>
</evidence>
<dbReference type="EMBL" id="CAMXCT020005935">
    <property type="protein sequence ID" value="CAL1166978.1"/>
    <property type="molecule type" value="Genomic_DNA"/>
</dbReference>
<name>A0A9P1GHQ8_9DINO</name>
<dbReference type="AlphaFoldDB" id="A0A9P1GHQ8"/>
<evidence type="ECO:0000313" key="3">
    <source>
        <dbReference type="Proteomes" id="UP001152797"/>
    </source>
</evidence>
<reference evidence="2" key="2">
    <citation type="submission" date="2024-04" db="EMBL/GenBank/DDBJ databases">
        <authorList>
            <person name="Chen Y."/>
            <person name="Shah S."/>
            <person name="Dougan E. K."/>
            <person name="Thang M."/>
            <person name="Chan C."/>
        </authorList>
    </citation>
    <scope>NUCLEOTIDE SEQUENCE [LARGE SCALE GENOMIC DNA]</scope>
</reference>
<comment type="caution">
    <text evidence="1">The sequence shown here is derived from an EMBL/GenBank/DDBJ whole genome shotgun (WGS) entry which is preliminary data.</text>
</comment>
<dbReference type="EMBL" id="CAMXCT010005935">
    <property type="protein sequence ID" value="CAI4013603.1"/>
    <property type="molecule type" value="Genomic_DNA"/>
</dbReference>
<reference evidence="1" key="1">
    <citation type="submission" date="2022-10" db="EMBL/GenBank/DDBJ databases">
        <authorList>
            <person name="Chen Y."/>
            <person name="Dougan E. K."/>
            <person name="Chan C."/>
            <person name="Rhodes N."/>
            <person name="Thang M."/>
        </authorList>
    </citation>
    <scope>NUCLEOTIDE SEQUENCE</scope>
</reference>
<proteinExistence type="predicted"/>
<dbReference type="EMBL" id="CAMXCT030005935">
    <property type="protein sequence ID" value="CAL4800915.1"/>
    <property type="molecule type" value="Genomic_DNA"/>
</dbReference>
<accession>A0A9P1GHQ8</accession>
<keyword evidence="3" id="KW-1185">Reference proteome</keyword>
<sequence length="98" mass="11104">MLLRFRWIPVNKSGWRAESAMSGLCLKMYQPSSTMRHESSTLFFEMSAEALRTDALHCWARAGGQPRRSPALRGRMALCIGSYQGPRIPHVEHGRDVT</sequence>
<protein>
    <submittedName>
        <fullName evidence="1">Uncharacterized protein</fullName>
    </submittedName>
</protein>
<organism evidence="1">
    <name type="scientific">Cladocopium goreaui</name>
    <dbReference type="NCBI Taxonomy" id="2562237"/>
    <lineage>
        <taxon>Eukaryota</taxon>
        <taxon>Sar</taxon>
        <taxon>Alveolata</taxon>
        <taxon>Dinophyceae</taxon>
        <taxon>Suessiales</taxon>
        <taxon>Symbiodiniaceae</taxon>
        <taxon>Cladocopium</taxon>
    </lineage>
</organism>
<gene>
    <name evidence="1" type="ORF">C1SCF055_LOCUS38560</name>
</gene>
<dbReference type="Proteomes" id="UP001152797">
    <property type="component" value="Unassembled WGS sequence"/>
</dbReference>